<name>A0A1F5SGI8_9BACT</name>
<evidence type="ECO:0000313" key="1">
    <source>
        <dbReference type="EMBL" id="OGF25779.1"/>
    </source>
</evidence>
<dbReference type="AlphaFoldDB" id="A0A1F5SGI8"/>
<organism evidence="1 2">
    <name type="scientific">Candidatus Falkowbacteria bacterium RIFOXYA2_FULL_47_19</name>
    <dbReference type="NCBI Taxonomy" id="1797994"/>
    <lineage>
        <taxon>Bacteria</taxon>
        <taxon>Candidatus Falkowiibacteriota</taxon>
    </lineage>
</organism>
<sequence>MKKIFVICPVRDADKDTSAKINDYIDGLEQKGYRAHWPPRDTDQTDPIGDRICRDNLNAILACDEIHIWYDPSSTGSHFDLGGAFMLIELLGYKKKIVLINNGAKVVPGKGFMNVIRYLAEKTKDL</sequence>
<proteinExistence type="predicted"/>
<accession>A0A1F5SGI8</accession>
<reference evidence="1 2" key="1">
    <citation type="journal article" date="2016" name="Nat. Commun.">
        <title>Thousands of microbial genomes shed light on interconnected biogeochemical processes in an aquifer system.</title>
        <authorList>
            <person name="Anantharaman K."/>
            <person name="Brown C.T."/>
            <person name="Hug L.A."/>
            <person name="Sharon I."/>
            <person name="Castelle C.J."/>
            <person name="Probst A.J."/>
            <person name="Thomas B.C."/>
            <person name="Singh A."/>
            <person name="Wilkins M.J."/>
            <person name="Karaoz U."/>
            <person name="Brodie E.L."/>
            <person name="Williams K.H."/>
            <person name="Hubbard S.S."/>
            <person name="Banfield J.F."/>
        </authorList>
    </citation>
    <scope>NUCLEOTIDE SEQUENCE [LARGE SCALE GENOMIC DNA]</scope>
</reference>
<gene>
    <name evidence="1" type="ORF">A2227_01090</name>
</gene>
<evidence type="ECO:0008006" key="3">
    <source>
        <dbReference type="Google" id="ProtNLM"/>
    </source>
</evidence>
<dbReference type="Proteomes" id="UP000178367">
    <property type="component" value="Unassembled WGS sequence"/>
</dbReference>
<comment type="caution">
    <text evidence="1">The sequence shown here is derived from an EMBL/GenBank/DDBJ whole genome shotgun (WGS) entry which is preliminary data.</text>
</comment>
<dbReference type="STRING" id="1797994.A2227_01090"/>
<evidence type="ECO:0000313" key="2">
    <source>
        <dbReference type="Proteomes" id="UP000178367"/>
    </source>
</evidence>
<protein>
    <recommendedName>
        <fullName evidence="3">Nucleoside 2-deoxyribosyltransferase</fullName>
    </recommendedName>
</protein>
<dbReference type="EMBL" id="MFGB01000020">
    <property type="protein sequence ID" value="OGF25779.1"/>
    <property type="molecule type" value="Genomic_DNA"/>
</dbReference>